<gene>
    <name evidence="2" type="ORF">LSALG_LOCUS4453</name>
</gene>
<proteinExistence type="predicted"/>
<feature type="compositionally biased region" description="Basic and acidic residues" evidence="1">
    <location>
        <begin position="62"/>
        <end position="75"/>
    </location>
</feature>
<feature type="region of interest" description="Disordered" evidence="1">
    <location>
        <begin position="1"/>
        <end position="78"/>
    </location>
</feature>
<reference evidence="2" key="1">
    <citation type="submission" date="2023-04" db="EMBL/GenBank/DDBJ databases">
        <authorList>
            <person name="Vijverberg K."/>
            <person name="Xiong W."/>
            <person name="Schranz E."/>
        </authorList>
    </citation>
    <scope>NUCLEOTIDE SEQUENCE</scope>
</reference>
<feature type="compositionally biased region" description="Polar residues" evidence="1">
    <location>
        <begin position="9"/>
        <end position="21"/>
    </location>
</feature>
<protein>
    <submittedName>
        <fullName evidence="2">Uncharacterized protein</fullName>
    </submittedName>
</protein>
<accession>A0AA35Y9J8</accession>
<evidence type="ECO:0000313" key="3">
    <source>
        <dbReference type="Proteomes" id="UP001177003"/>
    </source>
</evidence>
<dbReference type="AlphaFoldDB" id="A0AA35Y9J8"/>
<keyword evidence="3" id="KW-1185">Reference proteome</keyword>
<name>A0AA35Y9J8_LACSI</name>
<dbReference type="EMBL" id="OX465086">
    <property type="protein sequence ID" value="CAI9263776.1"/>
    <property type="molecule type" value="Genomic_DNA"/>
</dbReference>
<evidence type="ECO:0000313" key="2">
    <source>
        <dbReference type="EMBL" id="CAI9263776.1"/>
    </source>
</evidence>
<dbReference type="Proteomes" id="UP001177003">
    <property type="component" value="Chromosome 0"/>
</dbReference>
<organism evidence="2 3">
    <name type="scientific">Lactuca saligna</name>
    <name type="common">Willowleaf lettuce</name>
    <dbReference type="NCBI Taxonomy" id="75948"/>
    <lineage>
        <taxon>Eukaryota</taxon>
        <taxon>Viridiplantae</taxon>
        <taxon>Streptophyta</taxon>
        <taxon>Embryophyta</taxon>
        <taxon>Tracheophyta</taxon>
        <taxon>Spermatophyta</taxon>
        <taxon>Magnoliopsida</taxon>
        <taxon>eudicotyledons</taxon>
        <taxon>Gunneridae</taxon>
        <taxon>Pentapetalae</taxon>
        <taxon>asterids</taxon>
        <taxon>campanulids</taxon>
        <taxon>Asterales</taxon>
        <taxon>Asteraceae</taxon>
        <taxon>Cichorioideae</taxon>
        <taxon>Cichorieae</taxon>
        <taxon>Lactucinae</taxon>
        <taxon>Lactuca</taxon>
    </lineage>
</organism>
<evidence type="ECO:0000256" key="1">
    <source>
        <dbReference type="SAM" id="MobiDB-lite"/>
    </source>
</evidence>
<sequence>MAKIDFQPTDHQSSAAATLSPTKKPVNRGIEKSPINAPLDPNYKNTCNKALTDPKTGTLHEVPNKDSRSNQERDAYTPINGPLVTYTLRSLENLVPLGYFGPFPNNNMKFSFTSN</sequence>